<comment type="similarity">
    <text evidence="2 13">Belongs to the amiloride-sensitive sodium channel (TC 1.A.6) family.</text>
</comment>
<feature type="transmembrane region" description="Helical" evidence="14">
    <location>
        <begin position="812"/>
        <end position="839"/>
    </location>
</feature>
<dbReference type="PANTHER" id="PTHR11690">
    <property type="entry name" value="AMILORIDE-SENSITIVE SODIUM CHANNEL-RELATED"/>
    <property type="match status" value="1"/>
</dbReference>
<evidence type="ECO:0000256" key="14">
    <source>
        <dbReference type="SAM" id="Phobius"/>
    </source>
</evidence>
<dbReference type="GO" id="GO:0005886">
    <property type="term" value="C:plasma membrane"/>
    <property type="evidence" value="ECO:0007669"/>
    <property type="project" value="TreeGrafter"/>
</dbReference>
<evidence type="ECO:0000256" key="7">
    <source>
        <dbReference type="ARBA" id="ARBA00023053"/>
    </source>
</evidence>
<dbReference type="PROSITE" id="PS01206">
    <property type="entry name" value="ASC"/>
    <property type="match status" value="1"/>
</dbReference>
<gene>
    <name evidence="15" type="primary">Cre-asic-1</name>
    <name evidence="15" type="ORF">CRE_23878</name>
</gene>
<keyword evidence="16" id="KW-1185">Reference proteome</keyword>
<keyword evidence="10" id="KW-0325">Glycoprotein</keyword>
<dbReference type="AlphaFoldDB" id="E3MG82"/>
<dbReference type="eggNOG" id="KOG4294">
    <property type="taxonomic scope" value="Eukaryota"/>
</dbReference>
<evidence type="ECO:0000256" key="13">
    <source>
        <dbReference type="RuleBase" id="RU000679"/>
    </source>
</evidence>
<evidence type="ECO:0000256" key="1">
    <source>
        <dbReference type="ARBA" id="ARBA00004141"/>
    </source>
</evidence>
<evidence type="ECO:0000256" key="2">
    <source>
        <dbReference type="ARBA" id="ARBA00007193"/>
    </source>
</evidence>
<dbReference type="Gene3D" id="1.10.287.770">
    <property type="entry name" value="YojJ-like"/>
    <property type="match status" value="1"/>
</dbReference>
<name>E3MG82_CAERE</name>
<dbReference type="PANTHER" id="PTHR11690:SF282">
    <property type="entry name" value="DEGENERIN-LIKE PROTEIN ASIC-1"/>
    <property type="match status" value="1"/>
</dbReference>
<dbReference type="Pfam" id="PF00858">
    <property type="entry name" value="ASC"/>
    <property type="match status" value="2"/>
</dbReference>
<dbReference type="FunFam" id="1.10.287.770:FF:000001">
    <property type="entry name" value="Acid-sensing ion channel subunit 1"/>
    <property type="match status" value="1"/>
</dbReference>
<keyword evidence="7" id="KW-0915">Sodium</keyword>
<keyword evidence="8 13" id="KW-0406">Ion transport</keyword>
<keyword evidence="4 13" id="KW-0894">Sodium channel</keyword>
<dbReference type="FunCoup" id="E3MG82">
    <property type="interactions" value="49"/>
</dbReference>
<dbReference type="Gene3D" id="2.60.470.10">
    <property type="entry name" value="Acid-sensing ion channels like domains"/>
    <property type="match status" value="1"/>
</dbReference>
<evidence type="ECO:0000313" key="16">
    <source>
        <dbReference type="Proteomes" id="UP000008281"/>
    </source>
</evidence>
<evidence type="ECO:0000256" key="3">
    <source>
        <dbReference type="ARBA" id="ARBA00022448"/>
    </source>
</evidence>
<evidence type="ECO:0000256" key="11">
    <source>
        <dbReference type="ARBA" id="ARBA00023201"/>
    </source>
</evidence>
<dbReference type="InParanoid" id="E3MG82"/>
<comment type="subcellular location">
    <subcellularLocation>
        <location evidence="1">Membrane</location>
        <topology evidence="1">Multi-pass membrane protein</topology>
    </subcellularLocation>
</comment>
<keyword evidence="12 13" id="KW-0407">Ion channel</keyword>
<accession>E3MG82</accession>
<reference evidence="15" key="1">
    <citation type="submission" date="2007-07" db="EMBL/GenBank/DDBJ databases">
        <title>PCAP assembly of the Caenorhabditis remanei genome.</title>
        <authorList>
            <consortium name="The Caenorhabditis remanei Sequencing Consortium"/>
            <person name="Wilson R.K."/>
        </authorList>
    </citation>
    <scope>NUCLEOTIDE SEQUENCE [LARGE SCALE GENOMIC DNA]</scope>
    <source>
        <strain evidence="15">PB4641</strain>
    </source>
</reference>
<keyword evidence="3 13" id="KW-0813">Transport</keyword>
<evidence type="ECO:0000256" key="6">
    <source>
        <dbReference type="ARBA" id="ARBA00022989"/>
    </source>
</evidence>
<evidence type="ECO:0000256" key="5">
    <source>
        <dbReference type="ARBA" id="ARBA00022692"/>
    </source>
</evidence>
<dbReference type="InterPro" id="IPR004726">
    <property type="entry name" value="Deg-1"/>
</dbReference>
<evidence type="ECO:0000256" key="9">
    <source>
        <dbReference type="ARBA" id="ARBA00023136"/>
    </source>
</evidence>
<keyword evidence="9 14" id="KW-0472">Membrane</keyword>
<dbReference type="EMBL" id="DS268443">
    <property type="protein sequence ID" value="EFP01454.1"/>
    <property type="molecule type" value="Genomic_DNA"/>
</dbReference>
<dbReference type="HOGENOM" id="CLU_017673_0_0_1"/>
<dbReference type="InterPro" id="IPR020903">
    <property type="entry name" value="ENaC_CS"/>
</dbReference>
<feature type="transmembrane region" description="Helical" evidence="14">
    <location>
        <begin position="38"/>
        <end position="59"/>
    </location>
</feature>
<dbReference type="STRING" id="31234.E3MG82"/>
<dbReference type="GO" id="GO:0033603">
    <property type="term" value="P:positive regulation of dopamine secretion"/>
    <property type="evidence" value="ECO:0007669"/>
    <property type="project" value="EnsemblMetazoa"/>
</dbReference>
<evidence type="ECO:0000256" key="10">
    <source>
        <dbReference type="ARBA" id="ARBA00023180"/>
    </source>
</evidence>
<evidence type="ECO:0000256" key="4">
    <source>
        <dbReference type="ARBA" id="ARBA00022461"/>
    </source>
</evidence>
<dbReference type="OMA" id="AMENIIF"/>
<dbReference type="NCBIfam" id="TIGR00867">
    <property type="entry name" value="deg-1"/>
    <property type="match status" value="1"/>
</dbReference>
<keyword evidence="11 13" id="KW-0739">Sodium transport</keyword>
<sequence>MGKNSLKRAIELDVVDFAEHTSAHGIPRAYVSTGWRRYMWLLCFLFCLSCFGHQAYLIIERFNRYSLNWFHSQILIFRNDIIVGVEIKFEEIKFPAVTVCNMNPYKNSAARELGAIRNALEAFEMAIDKSDGNAHSKRMKRSSNSKMIAVDLMCKEEHGMLMANEFGHLECVSLYGIETCITFDDSETNEEDDEMYWNCHLKNDWNHRICHVAEEHNQLKTCKCHEENCIEDGFTKQMMWPLQMKRNGTKLCISVESGGPSYCANSQKFEVSKCKSCDWLGKCEEESEEEHGVEEEKKSCICHRGNCFQIKNNSKVGMEVSTEFNNRVRVFQKKKRRVPERKVHERLLSRYEGLLAVYSHCNCTTQHGCVSTSVPDMDLENSNKTCLCFYNQKNEQVWPCYKEPEWEERKCSRCNTLGDCVYTDKPKKQNISCLCATPIKMCVRIDPPQTNETTLDDRIVKFWDIQPSTTMSPIVKKKEERDKAYGYSGVKDRIALRAKAMENIIFAVDALTESQKWQISYDKSDFIMKCSFNGQECNVKHDFVEYLDPTYGACFTYGQKLGNITNERSGPAYGLFSKRSTLSLQISGLRLEVFVNVTEYLPTTEAAGVRLTVHATDEQPFPDTLGFSAPTGFVSSFGIKLKSMVRLPAPYGDCVQEGKTEDFIYTQKAYNTEGCQRSCIQKHLSQTCGCGDPRFPPYRESKNCPVDDPYKRECIKNEMHVATRDSKKLGCSCKQPCNQDVYSVSYSASRWPAIAGDLSGCPHGMAAQHCLMYKREQGSMIEVYFEQLNYESLLESEAYGWSNLLSDFGGQLGLWMGVSVITIGEVACFFFEVFISIISSNRTKRRPARKSFSSSLRCSTDYNLNKDGFNLDN</sequence>
<evidence type="ECO:0000256" key="12">
    <source>
        <dbReference type="ARBA" id="ARBA00023303"/>
    </source>
</evidence>
<evidence type="ECO:0000313" key="15">
    <source>
        <dbReference type="EMBL" id="EFP01454.1"/>
    </source>
</evidence>
<organism evidence="16">
    <name type="scientific">Caenorhabditis remanei</name>
    <name type="common">Caenorhabditis vulgaris</name>
    <dbReference type="NCBI Taxonomy" id="31234"/>
    <lineage>
        <taxon>Eukaryota</taxon>
        <taxon>Metazoa</taxon>
        <taxon>Ecdysozoa</taxon>
        <taxon>Nematoda</taxon>
        <taxon>Chromadorea</taxon>
        <taxon>Rhabditida</taxon>
        <taxon>Rhabditina</taxon>
        <taxon>Rhabditomorpha</taxon>
        <taxon>Rhabditoidea</taxon>
        <taxon>Rhabditidae</taxon>
        <taxon>Peloderinae</taxon>
        <taxon>Caenorhabditis</taxon>
    </lineage>
</organism>
<proteinExistence type="inferred from homology"/>
<keyword evidence="6 14" id="KW-1133">Transmembrane helix</keyword>
<dbReference type="OrthoDB" id="6021021at2759"/>
<protein>
    <submittedName>
        <fullName evidence="15">CRE-ASIC-1 protein</fullName>
    </submittedName>
</protein>
<keyword evidence="5 13" id="KW-0812">Transmembrane</keyword>
<evidence type="ECO:0000256" key="8">
    <source>
        <dbReference type="ARBA" id="ARBA00023065"/>
    </source>
</evidence>
<dbReference type="Proteomes" id="UP000008281">
    <property type="component" value="Unassembled WGS sequence"/>
</dbReference>
<dbReference type="InterPro" id="IPR001873">
    <property type="entry name" value="ENaC"/>
</dbReference>
<dbReference type="GO" id="GO:0015280">
    <property type="term" value="F:ligand-gated sodium channel activity"/>
    <property type="evidence" value="ECO:0007669"/>
    <property type="project" value="TreeGrafter"/>
</dbReference>